<dbReference type="Pfam" id="PF06537">
    <property type="entry name" value="DHOR"/>
    <property type="match status" value="1"/>
</dbReference>
<dbReference type="PANTHER" id="PTHR30600:SF4">
    <property type="entry name" value="CYTOCHROME C DOMAIN-CONTAINING PROTEIN"/>
    <property type="match status" value="1"/>
</dbReference>
<dbReference type="AlphaFoldDB" id="A0A1G7CJ16"/>
<name>A0A1G7CJ16_9FLAO</name>
<keyword evidence="2 4" id="KW-0479">Metal-binding</keyword>
<evidence type="ECO:0000313" key="6">
    <source>
        <dbReference type="EMBL" id="SDE39231.1"/>
    </source>
</evidence>
<proteinExistence type="predicted"/>
<evidence type="ECO:0000256" key="4">
    <source>
        <dbReference type="PROSITE-ProRule" id="PRU00433"/>
    </source>
</evidence>
<dbReference type="PROSITE" id="PS51007">
    <property type="entry name" value="CYTC"/>
    <property type="match status" value="1"/>
</dbReference>
<evidence type="ECO:0000256" key="2">
    <source>
        <dbReference type="ARBA" id="ARBA00022723"/>
    </source>
</evidence>
<dbReference type="EMBL" id="FNBA01000001">
    <property type="protein sequence ID" value="SDE39231.1"/>
    <property type="molecule type" value="Genomic_DNA"/>
</dbReference>
<dbReference type="InterPro" id="IPR010538">
    <property type="entry name" value="DHOR"/>
</dbReference>
<dbReference type="SUPFAM" id="SSF46626">
    <property type="entry name" value="Cytochrome c"/>
    <property type="match status" value="1"/>
</dbReference>
<accession>A0A1G7CJ16</accession>
<evidence type="ECO:0000259" key="5">
    <source>
        <dbReference type="PROSITE" id="PS51007"/>
    </source>
</evidence>
<organism evidence="6 7">
    <name type="scientific">Ulvibacter litoralis</name>
    <dbReference type="NCBI Taxonomy" id="227084"/>
    <lineage>
        <taxon>Bacteria</taxon>
        <taxon>Pseudomonadati</taxon>
        <taxon>Bacteroidota</taxon>
        <taxon>Flavobacteriia</taxon>
        <taxon>Flavobacteriales</taxon>
        <taxon>Flavobacteriaceae</taxon>
        <taxon>Ulvibacter</taxon>
    </lineage>
</organism>
<dbReference type="InterPro" id="IPR036909">
    <property type="entry name" value="Cyt_c-like_dom_sf"/>
</dbReference>
<dbReference type="Proteomes" id="UP000199321">
    <property type="component" value="Unassembled WGS sequence"/>
</dbReference>
<dbReference type="PANTHER" id="PTHR30600">
    <property type="entry name" value="CYTOCHROME C PEROXIDASE-RELATED"/>
    <property type="match status" value="1"/>
</dbReference>
<dbReference type="PIRSF" id="PIRSF028099">
    <property type="entry name" value="DUF1111"/>
    <property type="match status" value="1"/>
</dbReference>
<keyword evidence="7" id="KW-1185">Reference proteome</keyword>
<dbReference type="GO" id="GO:0004130">
    <property type="term" value="F:cytochrome-c peroxidase activity"/>
    <property type="evidence" value="ECO:0007669"/>
    <property type="project" value="TreeGrafter"/>
</dbReference>
<gene>
    <name evidence="6" type="ORF">SAMN05421855_101401</name>
</gene>
<dbReference type="GO" id="GO:0046872">
    <property type="term" value="F:metal ion binding"/>
    <property type="evidence" value="ECO:0007669"/>
    <property type="project" value="UniProtKB-KW"/>
</dbReference>
<evidence type="ECO:0000256" key="1">
    <source>
        <dbReference type="ARBA" id="ARBA00022617"/>
    </source>
</evidence>
<sequence>MAIANSFRHFAFYITMRYTTKYLFISFLVITLVTSCTKDNDDEYVGLLAETGEEFSGGQTTIFDVSQNAFGFQAPNLTNQEGLDFFVGNSLFNQNWVTAPASTTARDGLGPLFNARACAGCHFKDGRGRAPEFNGEFSHGFLLRLAVGNDPFGAPIPDPNYGGQLQDQSIMGIDTEAGFEIAYNEVTGAYADGTPYSLRKPTYTIINPTQGAVTATQVSPRVANHMSGMGLLEAISEATLLSFADENDSNNDGISGKPNYVWDIESNSLQIGRFGWKANQPSVLQQVAGAFAGDLGITSSLFPDENCPPTVNCEDIPNGGAPEIEDDNLNKTVLYSQTLAVPGRRDWDTQDVLEGKAIFNQLNCVSCHIPKMTTGTHPTVTALSNQTIYPYTDLLLHDMGDGLADGATDFLANGNEWRTPPLWGIGLIENVNGHTFLLHDGRARNVEEAILWHGGEAETSKNEFKNLAASDRQKLILFLNSL</sequence>
<keyword evidence="3 4" id="KW-0408">Iron</keyword>
<dbReference type="Gene3D" id="1.10.760.10">
    <property type="entry name" value="Cytochrome c-like domain"/>
    <property type="match status" value="1"/>
</dbReference>
<protein>
    <submittedName>
        <fullName evidence="6">CxxC motif-containing protein, DUF1111 family</fullName>
    </submittedName>
</protein>
<keyword evidence="1 4" id="KW-0349">Heme</keyword>
<dbReference type="GO" id="GO:0020037">
    <property type="term" value="F:heme binding"/>
    <property type="evidence" value="ECO:0007669"/>
    <property type="project" value="InterPro"/>
</dbReference>
<evidence type="ECO:0000256" key="3">
    <source>
        <dbReference type="ARBA" id="ARBA00023004"/>
    </source>
</evidence>
<evidence type="ECO:0000313" key="7">
    <source>
        <dbReference type="Proteomes" id="UP000199321"/>
    </source>
</evidence>
<feature type="domain" description="Cytochrome c" evidence="5">
    <location>
        <begin position="350"/>
        <end position="482"/>
    </location>
</feature>
<reference evidence="6 7" key="1">
    <citation type="submission" date="2016-10" db="EMBL/GenBank/DDBJ databases">
        <authorList>
            <person name="de Groot N.N."/>
        </authorList>
    </citation>
    <scope>NUCLEOTIDE SEQUENCE [LARGE SCALE GENOMIC DNA]</scope>
    <source>
        <strain evidence="6 7">DSM 16195</strain>
    </source>
</reference>
<dbReference type="STRING" id="227084.SAMN05421855_101401"/>
<dbReference type="GO" id="GO:0009055">
    <property type="term" value="F:electron transfer activity"/>
    <property type="evidence" value="ECO:0007669"/>
    <property type="project" value="InterPro"/>
</dbReference>
<dbReference type="InterPro" id="IPR009056">
    <property type="entry name" value="Cyt_c-like_dom"/>
</dbReference>
<dbReference type="InterPro" id="IPR051395">
    <property type="entry name" value="Cytochrome_c_Peroxidase/MauG"/>
</dbReference>